<name>A0A9W4SGE7_9GLOM</name>
<dbReference type="EMBL" id="CAMKVN010000390">
    <property type="protein sequence ID" value="CAI2167415.1"/>
    <property type="molecule type" value="Genomic_DNA"/>
</dbReference>
<gene>
    <name evidence="1" type="ORF">FWILDA_LOCUS3062</name>
</gene>
<dbReference type="Gene3D" id="3.90.320.10">
    <property type="match status" value="1"/>
</dbReference>
<protein>
    <submittedName>
        <fullName evidence="1">2402_t:CDS:1</fullName>
    </submittedName>
</protein>
<comment type="caution">
    <text evidence="1">The sequence shown here is derived from an EMBL/GenBank/DDBJ whole genome shotgun (WGS) entry which is preliminary data.</text>
</comment>
<dbReference type="OrthoDB" id="6513042at2759"/>
<proteinExistence type="predicted"/>
<organism evidence="1 2">
    <name type="scientific">Funneliformis geosporum</name>
    <dbReference type="NCBI Taxonomy" id="1117311"/>
    <lineage>
        <taxon>Eukaryota</taxon>
        <taxon>Fungi</taxon>
        <taxon>Fungi incertae sedis</taxon>
        <taxon>Mucoromycota</taxon>
        <taxon>Glomeromycotina</taxon>
        <taxon>Glomeromycetes</taxon>
        <taxon>Glomerales</taxon>
        <taxon>Glomeraceae</taxon>
        <taxon>Funneliformis</taxon>
    </lineage>
</organism>
<evidence type="ECO:0000313" key="2">
    <source>
        <dbReference type="Proteomes" id="UP001153678"/>
    </source>
</evidence>
<dbReference type="Proteomes" id="UP001153678">
    <property type="component" value="Unassembled WGS sequence"/>
</dbReference>
<dbReference type="AlphaFoldDB" id="A0A9W4SGE7"/>
<accession>A0A9W4SGE7</accession>
<evidence type="ECO:0000313" key="1">
    <source>
        <dbReference type="EMBL" id="CAI2167415.1"/>
    </source>
</evidence>
<sequence length="1052" mass="121627">MKQFSPICTRKPRIYSNLYPFNTGQAQIYSAEEYAKTRSSLSFRVLQSSKTSNMQCVFYTSNIRLKPGKISSSEKIVYFLQSLQIPDEVSPVSQKIASLSVSELSEYYYYNCEKFLKLKSRKTLDEKSTQSTKGPTLKTSEMQRGRKYEVEVENELRNSYGDNIIKCENVSNDANIKLLREAKVGQIFCQMSFKVNEAFYEKFNLKGIIEIKDFRPDFIKVIKKNNEKAYQILDAKSSKDVQYSHKIQVALYAYLLNLTVQGINISTECGIYLPQFDLLIFDINDLLPEIKVLFRERLPRIIKTSIQNLPWHFDSSCENCYFVYSCRKEVKEENEMNDELSNGADIEDLVKYLANTGADDERAKGVKKVINYDEKLKSSPYMKMKSGQAQFVGIATTDFPQDHNLLITMSLDTLSLKPFGWGICLYARDKKIKRDSKSFSINEASNEEAYFSLMDKFTTLLEECFEYLNSNNLRSCVFVYSKKEKEYIQDSLINIINIENPQSDLDQIKRKARRCLFNLFEDPKLLSVIKDHEELPAYNTREFPKLVILEQTIRENVAICVPGFYQLKDIWEELVMPKLRNKALVNFLKSHIKDIDLDSIFTLWNSWNSAVPEHVNEHHLLRVDFGYEVIKAYYELLKESAFDKIDKIASKLVFDAPLFTFTSTKTFRNHYLGKLYYFKLLEAKAECKQLKSQRMSDYLQNQSTYGIQIQFEKIIKNSEFLSLFTILSNEQELKSIPHSKGFMLVEDSLEGILEAIRFPDMKHMDSIDVYYEPNSTILGNREIDLQNQKVYLTGTVKINLYKDNIYRLYKRCIDFNTNNILEMLIEIDNRGDKSVFMDLLINTNDWCPNPITLKGGQRKEELLEERLQILSQPIRSSKISSLISGYLNKPIGTNINNNYIIGLTANSRDSIENLLKRISELKHVKIFSMVNVSNNKYLNEGVIECEASTLPAIINKIGIPGKPIVIGGTIWDWYKLRAAWNGRTRCDIMIIDQGSKAISDASIAIECLKPKVGKLIISGDSELKPFIRNKYPTNYPYLFGSIQECLNSLIKD</sequence>
<dbReference type="InterPro" id="IPR011604">
    <property type="entry name" value="PDDEXK-like_dom_sf"/>
</dbReference>
<reference evidence="1" key="1">
    <citation type="submission" date="2022-08" db="EMBL/GenBank/DDBJ databases">
        <authorList>
            <person name="Kallberg Y."/>
            <person name="Tangrot J."/>
            <person name="Rosling A."/>
        </authorList>
    </citation>
    <scope>NUCLEOTIDE SEQUENCE</scope>
    <source>
        <strain evidence="1">Wild A</strain>
    </source>
</reference>
<keyword evidence="2" id="KW-1185">Reference proteome</keyword>